<dbReference type="InterPro" id="IPR036396">
    <property type="entry name" value="Cyt_P450_sf"/>
</dbReference>
<sequence length="409" mass="44890">MNDLRDDTRTTTGPPPPERPRVMLHGPEFQRRPAELYRQIRVAHGPVAPIELDGGLPAWFVLGYPEICQVTANPALFARDLRRWCSWEQVPSGSPIPPSAGDALNLLFTEGAEHQRRVEAVEEVLDGIDPFETRTGCEQIADELVDGFAGDGHTDLIPRFARELPLRVLARLYGMDDGETAALREGLAEGFEGHERLLTRMRELAERKREHPGPDLPSRLLAHPVALGEEELPSELLLMFTTAHRSVADWVGTALRLILTEPRFATTSTGGPRSVDRVLTEVLWEDAPIQNVLGRVATRDTDLGGQRIRAGDLLVLGVAAANNSPRLRPGRCSDAVGNEAHLAFGRGEHGCPHAAVELGRCMARSAVEVLLDRIPDLTLAVPADELTWEPSVWTRSVSSLPVRFTPIPG</sequence>
<dbReference type="InterPro" id="IPR002397">
    <property type="entry name" value="Cyt_P450_B"/>
</dbReference>
<organism evidence="3 4">
    <name type="scientific">Saccharopolyspora cebuensis</name>
    <dbReference type="NCBI Taxonomy" id="418759"/>
    <lineage>
        <taxon>Bacteria</taxon>
        <taxon>Bacillati</taxon>
        <taxon>Actinomycetota</taxon>
        <taxon>Actinomycetes</taxon>
        <taxon>Pseudonocardiales</taxon>
        <taxon>Pseudonocardiaceae</taxon>
        <taxon>Saccharopolyspora</taxon>
    </lineage>
</organism>
<name>A0ABV4CC09_9PSEU</name>
<dbReference type="RefSeq" id="WP_345367913.1">
    <property type="nucleotide sequence ID" value="NZ_BAABII010000020.1"/>
</dbReference>
<evidence type="ECO:0000313" key="3">
    <source>
        <dbReference type="EMBL" id="MEY8038496.1"/>
    </source>
</evidence>
<protein>
    <submittedName>
        <fullName evidence="3">Cytochrome P450</fullName>
    </submittedName>
</protein>
<reference evidence="3 4" key="1">
    <citation type="submission" date="2024-08" db="EMBL/GenBank/DDBJ databases">
        <title>Genome mining of Saccharopolyspora cebuensis PGLac3 from Nigerian medicinal plant.</title>
        <authorList>
            <person name="Ezeobiora C.E."/>
            <person name="Igbokwe N.H."/>
            <person name="Amin D.H."/>
            <person name="Mendie U.E."/>
        </authorList>
    </citation>
    <scope>NUCLEOTIDE SEQUENCE [LARGE SCALE GENOMIC DNA]</scope>
    <source>
        <strain evidence="3 4">PGLac3</strain>
    </source>
</reference>
<comment type="similarity">
    <text evidence="1">Belongs to the cytochrome P450 family.</text>
</comment>
<dbReference type="PRINTS" id="PR00359">
    <property type="entry name" value="BP450"/>
</dbReference>
<evidence type="ECO:0000256" key="2">
    <source>
        <dbReference type="SAM" id="MobiDB-lite"/>
    </source>
</evidence>
<feature type="region of interest" description="Disordered" evidence="2">
    <location>
        <begin position="1"/>
        <end position="24"/>
    </location>
</feature>
<keyword evidence="4" id="KW-1185">Reference proteome</keyword>
<dbReference type="Proteomes" id="UP001564626">
    <property type="component" value="Unassembled WGS sequence"/>
</dbReference>
<dbReference type="PANTHER" id="PTHR46696:SF1">
    <property type="entry name" value="CYTOCHROME P450 YJIB-RELATED"/>
    <property type="match status" value="1"/>
</dbReference>
<dbReference type="SUPFAM" id="SSF48264">
    <property type="entry name" value="Cytochrome P450"/>
    <property type="match status" value="1"/>
</dbReference>
<accession>A0ABV4CC09</accession>
<dbReference type="EMBL" id="JBGEHV010000004">
    <property type="protein sequence ID" value="MEY8038496.1"/>
    <property type="molecule type" value="Genomic_DNA"/>
</dbReference>
<proteinExistence type="inferred from homology"/>
<evidence type="ECO:0000256" key="1">
    <source>
        <dbReference type="ARBA" id="ARBA00010617"/>
    </source>
</evidence>
<dbReference type="Gene3D" id="1.10.630.10">
    <property type="entry name" value="Cytochrome P450"/>
    <property type="match status" value="1"/>
</dbReference>
<evidence type="ECO:0000313" key="4">
    <source>
        <dbReference type="Proteomes" id="UP001564626"/>
    </source>
</evidence>
<comment type="caution">
    <text evidence="3">The sequence shown here is derived from an EMBL/GenBank/DDBJ whole genome shotgun (WGS) entry which is preliminary data.</text>
</comment>
<gene>
    <name evidence="3" type="ORF">AB8O55_03740</name>
</gene>
<dbReference type="PANTHER" id="PTHR46696">
    <property type="entry name" value="P450, PUTATIVE (EUROFUNG)-RELATED"/>
    <property type="match status" value="1"/>
</dbReference>